<name>A0A9N8VQS1_9GLOM</name>
<reference evidence="1" key="1">
    <citation type="submission" date="2021-06" db="EMBL/GenBank/DDBJ databases">
        <authorList>
            <person name="Kallberg Y."/>
            <person name="Tangrot J."/>
            <person name="Rosling A."/>
        </authorList>
    </citation>
    <scope>NUCLEOTIDE SEQUENCE</scope>
    <source>
        <strain evidence="1">CL551</strain>
    </source>
</reference>
<keyword evidence="2" id="KW-1185">Reference proteome</keyword>
<evidence type="ECO:0000313" key="1">
    <source>
        <dbReference type="EMBL" id="CAG8456606.1"/>
    </source>
</evidence>
<accession>A0A9N8VQS1</accession>
<gene>
    <name evidence="1" type="ORF">AMORRO_LOCUS1184</name>
</gene>
<dbReference type="OrthoDB" id="10527041at2759"/>
<dbReference type="EMBL" id="CAJVPV010000429">
    <property type="protein sequence ID" value="CAG8456606.1"/>
    <property type="molecule type" value="Genomic_DNA"/>
</dbReference>
<organism evidence="1 2">
    <name type="scientific">Acaulospora morrowiae</name>
    <dbReference type="NCBI Taxonomy" id="94023"/>
    <lineage>
        <taxon>Eukaryota</taxon>
        <taxon>Fungi</taxon>
        <taxon>Fungi incertae sedis</taxon>
        <taxon>Mucoromycota</taxon>
        <taxon>Glomeromycotina</taxon>
        <taxon>Glomeromycetes</taxon>
        <taxon>Diversisporales</taxon>
        <taxon>Acaulosporaceae</taxon>
        <taxon>Acaulospora</taxon>
    </lineage>
</organism>
<evidence type="ECO:0000313" key="2">
    <source>
        <dbReference type="Proteomes" id="UP000789342"/>
    </source>
</evidence>
<comment type="caution">
    <text evidence="1">The sequence shown here is derived from an EMBL/GenBank/DDBJ whole genome shotgun (WGS) entry which is preliminary data.</text>
</comment>
<sequence>MKIYINIIEKPVITEELFEDNNIIKADDMIENDILLDLNKENKEHPSPLISVTVASN</sequence>
<dbReference type="Proteomes" id="UP000789342">
    <property type="component" value="Unassembled WGS sequence"/>
</dbReference>
<dbReference type="AlphaFoldDB" id="A0A9N8VQS1"/>
<proteinExistence type="predicted"/>
<protein>
    <submittedName>
        <fullName evidence="1">4782_t:CDS:1</fullName>
    </submittedName>
</protein>